<dbReference type="InterPro" id="IPR054058">
    <property type="entry name" value="HTH_67"/>
</dbReference>
<dbReference type="Pfam" id="PF21863">
    <property type="entry name" value="HTH_67"/>
    <property type="match status" value="1"/>
</dbReference>
<reference evidence="1 2" key="1">
    <citation type="journal article" date="2019" name="Int. J. Syst. Evol. Microbiol.">
        <title>The Global Catalogue of Microorganisms (GCM) 10K type strain sequencing project: providing services to taxonomists for standard genome sequencing and annotation.</title>
        <authorList>
            <consortium name="The Broad Institute Genomics Platform"/>
            <consortium name="The Broad Institute Genome Sequencing Center for Infectious Disease"/>
            <person name="Wu L."/>
            <person name="Ma J."/>
        </authorList>
    </citation>
    <scope>NUCLEOTIDE SEQUENCE [LARGE SCALE GENOMIC DNA]</scope>
    <source>
        <strain evidence="1 2">JCM 16227</strain>
    </source>
</reference>
<proteinExistence type="predicted"/>
<keyword evidence="2" id="KW-1185">Reference proteome</keyword>
<evidence type="ECO:0008006" key="3">
    <source>
        <dbReference type="Google" id="ProtNLM"/>
    </source>
</evidence>
<protein>
    <recommendedName>
        <fullName evidence="3">SalK</fullName>
    </recommendedName>
</protein>
<name>A0ABN3HZW2_9ACTN</name>
<sequence>MTLMSTEQAAIARRAYETLEPFHVLAYFNPGLGDAQTDLGLDGHAFYVGARGAPMGEATGAVVAAAFYNFSPALIESAWDRARAVGLEKVAERRYAMLDEQYRAILGDACERITPLLPEYEKAVGGLPVSGRPLGAARASTPIPDAPHLALWRHLSVLREWRGDNHIAELIGHGLDGIDAGVFHEAALPDPTVRRRVMGHRFFLLTRGWSEDDWDASVDRLARRGLVEIGDDGHRLTSAGFDLYQDIEARTDLLTGASLGTDVADLIERTRPFVKPVLDAGVLPGTSKKS</sequence>
<dbReference type="EMBL" id="BAAARB010000026">
    <property type="protein sequence ID" value="GAA2391702.1"/>
    <property type="molecule type" value="Genomic_DNA"/>
</dbReference>
<accession>A0ABN3HZW2</accession>
<gene>
    <name evidence="1" type="ORF">GCM10009855_34470</name>
</gene>
<evidence type="ECO:0000313" key="2">
    <source>
        <dbReference type="Proteomes" id="UP001501170"/>
    </source>
</evidence>
<organism evidence="1 2">
    <name type="scientific">Gordonia cholesterolivorans</name>
    <dbReference type="NCBI Taxonomy" id="559625"/>
    <lineage>
        <taxon>Bacteria</taxon>
        <taxon>Bacillati</taxon>
        <taxon>Actinomycetota</taxon>
        <taxon>Actinomycetes</taxon>
        <taxon>Mycobacteriales</taxon>
        <taxon>Gordoniaceae</taxon>
        <taxon>Gordonia</taxon>
    </lineage>
</organism>
<dbReference type="Proteomes" id="UP001501170">
    <property type="component" value="Unassembled WGS sequence"/>
</dbReference>
<comment type="caution">
    <text evidence="1">The sequence shown here is derived from an EMBL/GenBank/DDBJ whole genome shotgun (WGS) entry which is preliminary data.</text>
</comment>
<dbReference type="NCBIfam" id="NF047719">
    <property type="entry name" value="SCO6745_fam_HTH"/>
    <property type="match status" value="1"/>
</dbReference>
<evidence type="ECO:0000313" key="1">
    <source>
        <dbReference type="EMBL" id="GAA2391702.1"/>
    </source>
</evidence>